<dbReference type="CTD" id="23141"/>
<dbReference type="RefSeq" id="XP_034250562.1">
    <property type="nucleotide sequence ID" value="XM_034394671.1"/>
</dbReference>
<keyword evidence="6" id="KW-0131">Cell cycle</keyword>
<accession>A0A6P8ZYR8</accession>
<name>A0A6P8ZYR8_THRPL</name>
<dbReference type="GO" id="GO:0007399">
    <property type="term" value="P:nervous system development"/>
    <property type="evidence" value="ECO:0007669"/>
    <property type="project" value="UniProtKB-ARBA"/>
</dbReference>
<dbReference type="GO" id="GO:0005783">
    <property type="term" value="C:endoplasmic reticulum"/>
    <property type="evidence" value="ECO:0007669"/>
    <property type="project" value="UniProtKB-SubCell"/>
</dbReference>
<feature type="region of interest" description="Disordered" evidence="7">
    <location>
        <begin position="90"/>
        <end position="115"/>
    </location>
</feature>
<evidence type="ECO:0000259" key="8">
    <source>
        <dbReference type="Pfam" id="PF24567"/>
    </source>
</evidence>
<dbReference type="Proteomes" id="UP000515158">
    <property type="component" value="Unplaced"/>
</dbReference>
<dbReference type="OrthoDB" id="7446186at2759"/>
<dbReference type="PANTHER" id="PTHR12349:SF4">
    <property type="entry name" value="ANKYRIN REPEAT AND LEM DOMAIN-CONTAINING PROTEIN 2"/>
    <property type="match status" value="1"/>
</dbReference>
<dbReference type="GO" id="GO:0031468">
    <property type="term" value="P:nuclear membrane reassembly"/>
    <property type="evidence" value="ECO:0007669"/>
    <property type="project" value="UniProtKB-ARBA"/>
</dbReference>
<dbReference type="SUPFAM" id="SSF48403">
    <property type="entry name" value="Ankyrin repeat"/>
    <property type="match status" value="1"/>
</dbReference>
<dbReference type="FunFam" id="1.25.40.20:FF:000072">
    <property type="entry name" value="Ankyrin repeat and LEM domain containing 2"/>
    <property type="match status" value="1"/>
</dbReference>
<feature type="compositionally biased region" description="Basic and acidic residues" evidence="7">
    <location>
        <begin position="809"/>
        <end position="818"/>
    </location>
</feature>
<organism evidence="10">
    <name type="scientific">Thrips palmi</name>
    <name type="common">Melon thrips</name>
    <dbReference type="NCBI Taxonomy" id="161013"/>
    <lineage>
        <taxon>Eukaryota</taxon>
        <taxon>Metazoa</taxon>
        <taxon>Ecdysozoa</taxon>
        <taxon>Arthropoda</taxon>
        <taxon>Hexapoda</taxon>
        <taxon>Insecta</taxon>
        <taxon>Pterygota</taxon>
        <taxon>Neoptera</taxon>
        <taxon>Paraneoptera</taxon>
        <taxon>Thysanoptera</taxon>
        <taxon>Terebrantia</taxon>
        <taxon>Thripoidea</taxon>
        <taxon>Thripidae</taxon>
        <taxon>Thrips</taxon>
    </lineage>
</organism>
<keyword evidence="4" id="KW-0256">Endoplasmic reticulum</keyword>
<dbReference type="GO" id="GO:0051301">
    <property type="term" value="P:cell division"/>
    <property type="evidence" value="ECO:0007669"/>
    <property type="project" value="UniProtKB-KW"/>
</dbReference>
<dbReference type="PANTHER" id="PTHR12349">
    <property type="entry name" value="ANKYRIN REPEAT AND LEM DOMAIN-CONTAINING PROTEIN 2"/>
    <property type="match status" value="1"/>
</dbReference>
<evidence type="ECO:0000313" key="9">
    <source>
        <dbReference type="Proteomes" id="UP000515158"/>
    </source>
</evidence>
<dbReference type="FunCoup" id="A0A6P8ZYR8">
    <property type="interactions" value="2673"/>
</dbReference>
<keyword evidence="5" id="KW-0040">ANK repeat</keyword>
<dbReference type="InterPro" id="IPR056237">
    <property type="entry name" value="ANKLE2_3rd"/>
</dbReference>
<comment type="subcellular location">
    <subcellularLocation>
        <location evidence="1">Endoplasmic reticulum</location>
    </subcellularLocation>
</comment>
<feature type="region of interest" description="Disordered" evidence="7">
    <location>
        <begin position="496"/>
        <end position="519"/>
    </location>
</feature>
<protein>
    <submittedName>
        <fullName evidence="10">Ankyrin repeat and LEM domain-containing protein 2</fullName>
    </submittedName>
</protein>
<feature type="region of interest" description="Disordered" evidence="7">
    <location>
        <begin position="761"/>
        <end position="781"/>
    </location>
</feature>
<dbReference type="InParanoid" id="A0A6P8ZYR8"/>
<dbReference type="Gene3D" id="1.25.40.20">
    <property type="entry name" value="Ankyrin repeat-containing domain"/>
    <property type="match status" value="1"/>
</dbReference>
<dbReference type="SMART" id="SM00248">
    <property type="entry name" value="ANK"/>
    <property type="match status" value="2"/>
</dbReference>
<keyword evidence="3" id="KW-0132">Cell division</keyword>
<feature type="region of interest" description="Disordered" evidence="7">
    <location>
        <begin position="809"/>
        <end position="851"/>
    </location>
</feature>
<dbReference type="AlphaFoldDB" id="A0A6P8ZYR8"/>
<evidence type="ECO:0000256" key="1">
    <source>
        <dbReference type="ARBA" id="ARBA00004240"/>
    </source>
</evidence>
<evidence type="ECO:0000256" key="2">
    <source>
        <dbReference type="ARBA" id="ARBA00007597"/>
    </source>
</evidence>
<feature type="domain" description="ANKLE2 third alpha/beta" evidence="8">
    <location>
        <begin position="292"/>
        <end position="400"/>
    </location>
</feature>
<comment type="similarity">
    <text evidence="2">Belongs to the ANKLE2 family.</text>
</comment>
<dbReference type="InterPro" id="IPR036770">
    <property type="entry name" value="Ankyrin_rpt-contain_sf"/>
</dbReference>
<reference evidence="10" key="1">
    <citation type="submission" date="2025-08" db="UniProtKB">
        <authorList>
            <consortium name="RefSeq"/>
        </authorList>
    </citation>
    <scope>IDENTIFICATION</scope>
    <source>
        <tissue evidence="10">Total insect</tissue>
    </source>
</reference>
<dbReference type="Pfam" id="PF24567">
    <property type="entry name" value="ANKLE2_3rd"/>
    <property type="match status" value="1"/>
</dbReference>
<proteinExistence type="inferred from homology"/>
<evidence type="ECO:0000313" key="10">
    <source>
        <dbReference type="RefSeq" id="XP_034250562.1"/>
    </source>
</evidence>
<feature type="compositionally biased region" description="Pro residues" evidence="7">
    <location>
        <begin position="828"/>
        <end position="838"/>
    </location>
</feature>
<evidence type="ECO:0000256" key="3">
    <source>
        <dbReference type="ARBA" id="ARBA00022618"/>
    </source>
</evidence>
<keyword evidence="9" id="KW-1185">Reference proteome</keyword>
<evidence type="ECO:0000256" key="4">
    <source>
        <dbReference type="ARBA" id="ARBA00022824"/>
    </source>
</evidence>
<evidence type="ECO:0000256" key="6">
    <source>
        <dbReference type="ARBA" id="ARBA00023306"/>
    </source>
</evidence>
<dbReference type="GO" id="GO:0051721">
    <property type="term" value="F:protein phosphatase 2A binding"/>
    <property type="evidence" value="ECO:0007669"/>
    <property type="project" value="TreeGrafter"/>
</dbReference>
<evidence type="ECO:0000256" key="5">
    <source>
        <dbReference type="ARBA" id="ARBA00023043"/>
    </source>
</evidence>
<sequence>MGELSENDKLNPSMGLSGSKPLLVAAQDTERFYGVYIPNSSEENFLHVYEDKVEALKVVKHHKKARFKAFKQRSDAVAFAVHGADSVSASSEENVPVAPSVSQSDAEKPSLFKGPKQQDMVQLRRAIESGNLELVFKTVWDNPRFLISSGDTPSILQEGSRYNALHVAAKSKNAAMADLILQTVGDPAFSKLLYGGDETLSASKMGSSSERSAILVDLYLNTPDKGMHETPLHFAAKFGAIHVVATLVSYSQCDWEPKNKFGQRPIDIVCSRCPTASEQLKSEIATLLQNDFYVPVLRAEDNSLPPLIGTPYSPKDPPVLNEDPLSPRLEIHAFAGPMTQSQASEFHRQWRTPQRANNSTRVQNVPKSCPSAFRLQDTHKGLERVGRCLALDHCVPWKEYWPFLNTFVDLTSQEGLALLEAHLAKRYQTVADVPTDKLNEGSVTPSSTNDSADVIRVNHTLDGTDIEPEILSPVTQLCSMMNACTILDDSVGSGLGRGSPLSLSPSPSPSPSSSPSNGSILSSGFFDWLSRKRCENNKTAPENSQNESILTALSNPTVSPFLYVEKSLQLFAKRIAASLHHTVSGNFSPHHLKDSIRDVLKPEIKRVQSLVISYMEDARFVAVDYHLVHSRIASSVAERLVDLLTWEEREVFYSGLQDMLSGKGFDATLSSDDDDLITSASTYRQPRASRQASGSNNKTAIRCVISQMVWALDQLQGSGPDGRTTLPPRPQVRTESECLEMWSDAYPCLCSWFTHNQANFSRGSRKSSSMKRSAMNTSLNVSDSHCHSVSRRLDYADKDDITNDCEHDHARTESHSSDAEGDTFFTPPSSPRGSPIPPASESSSDDEMDVPEEGLPVFIEGNEPTRTDIDVLNAISLCNITQLSHPHIYRWRHEVLLHPAEERKRWQTRRARHLNETPPSGSFPTTSNCISTPLSMKFESSSTQSWNHIKGTYSPYLYCSSPSSIKTEAPSSPSWHRITGMYSPLPNKTLKRS</sequence>
<dbReference type="KEGG" id="tpal:117650991"/>
<dbReference type="InterPro" id="IPR002110">
    <property type="entry name" value="Ankyrin_rpt"/>
</dbReference>
<gene>
    <name evidence="10" type="primary">LOC117650991</name>
</gene>
<dbReference type="GeneID" id="117650991"/>
<evidence type="ECO:0000256" key="7">
    <source>
        <dbReference type="SAM" id="MobiDB-lite"/>
    </source>
</evidence>